<evidence type="ECO:0000313" key="1">
    <source>
        <dbReference type="EMBL" id="GAL30021.1"/>
    </source>
</evidence>
<dbReference type="Proteomes" id="UP000029223">
    <property type="component" value="Unassembled WGS sequence"/>
</dbReference>
<proteinExistence type="predicted"/>
<reference evidence="2" key="1">
    <citation type="submission" date="2014-09" db="EMBL/GenBank/DDBJ databases">
        <title>Vibrio variabilis JCM 19239. (C206) whole genome shotgun sequence.</title>
        <authorList>
            <person name="Sawabe T."/>
            <person name="Meirelles P."/>
            <person name="Nakanishi M."/>
            <person name="Sayaka M."/>
            <person name="Hattori M."/>
            <person name="Ohkuma M."/>
        </authorList>
    </citation>
    <scope>NUCLEOTIDE SEQUENCE [LARGE SCALE GENOMIC DNA]</scope>
    <source>
        <strain evidence="2">JCM 19239</strain>
    </source>
</reference>
<name>A0ABQ0JMS6_9VIBR</name>
<dbReference type="EMBL" id="BBMS01000080">
    <property type="protein sequence ID" value="GAL30021.1"/>
    <property type="molecule type" value="Genomic_DNA"/>
</dbReference>
<keyword evidence="2" id="KW-1185">Reference proteome</keyword>
<organism evidence="1 2">
    <name type="scientific">Vibrio variabilis</name>
    <dbReference type="NCBI Taxonomy" id="990271"/>
    <lineage>
        <taxon>Bacteria</taxon>
        <taxon>Pseudomonadati</taxon>
        <taxon>Pseudomonadota</taxon>
        <taxon>Gammaproteobacteria</taxon>
        <taxon>Vibrionales</taxon>
        <taxon>Vibrionaceae</taxon>
        <taxon>Vibrio</taxon>
    </lineage>
</organism>
<sequence>MTLTDGGLIFGYSATGNTIKEMAPASVSMIEMTKANFGL</sequence>
<protein>
    <submittedName>
        <fullName evidence="1">Uncharacterized protein</fullName>
    </submittedName>
</protein>
<gene>
    <name evidence="1" type="ORF">JCM19239_674</name>
</gene>
<reference evidence="2" key="2">
    <citation type="submission" date="2014-09" db="EMBL/GenBank/DDBJ databases">
        <authorList>
            <consortium name="NBRP consortium"/>
            <person name="Sawabe T."/>
            <person name="Meirelles P."/>
            <person name="Nakanishi M."/>
            <person name="Sayaka M."/>
            <person name="Hattori M."/>
            <person name="Ohkuma M."/>
        </authorList>
    </citation>
    <scope>NUCLEOTIDE SEQUENCE [LARGE SCALE GENOMIC DNA]</scope>
    <source>
        <strain evidence="2">JCM 19239</strain>
    </source>
</reference>
<accession>A0ABQ0JMS6</accession>
<evidence type="ECO:0000313" key="2">
    <source>
        <dbReference type="Proteomes" id="UP000029223"/>
    </source>
</evidence>
<comment type="caution">
    <text evidence="1">The sequence shown here is derived from an EMBL/GenBank/DDBJ whole genome shotgun (WGS) entry which is preliminary data.</text>
</comment>